<evidence type="ECO:0000313" key="2">
    <source>
        <dbReference type="EMBL" id="WXC83015.1"/>
    </source>
</evidence>
<reference evidence="2" key="2">
    <citation type="journal article" date="2021" name="Int. J. Syst. Evol. Microbiol.">
        <title>Bradyrhizobium septentrionale sp. nov. (sv. septentrionale) and Bradyrhizobium quebecense sp. nov. (sv. septentrionale) associated with legumes native to Canada possess rearranged symbiosis genes and numerous insertion sequences.</title>
        <authorList>
            <person name="Bromfield E.S.P."/>
            <person name="Cloutier S."/>
        </authorList>
    </citation>
    <scope>NUCLEOTIDE SEQUENCE</scope>
    <source>
        <strain evidence="2">5S5</strain>
    </source>
</reference>
<dbReference type="RefSeq" id="WP_166207034.1">
    <property type="nucleotide sequence ID" value="NZ_CP088285.1"/>
</dbReference>
<name>A0A973W462_9BRAD</name>
<dbReference type="EMBL" id="JAAOLE020000001">
    <property type="protein sequence ID" value="NVI47102.1"/>
    <property type="molecule type" value="Genomic_DNA"/>
</dbReference>
<dbReference type="EMBL" id="CP147711">
    <property type="protein sequence ID" value="WXC83015.1"/>
    <property type="molecule type" value="Genomic_DNA"/>
</dbReference>
<proteinExistence type="predicted"/>
<evidence type="ECO:0000313" key="1">
    <source>
        <dbReference type="EMBL" id="NVI47102.1"/>
    </source>
</evidence>
<dbReference type="AlphaFoldDB" id="A0A973W462"/>
<gene>
    <name evidence="1" type="ORF">HAP48_029935</name>
    <name evidence="2" type="ORF">WDK88_16225</name>
</gene>
<organism evidence="1">
    <name type="scientific">Bradyrhizobium septentrionale</name>
    <dbReference type="NCBI Taxonomy" id="1404411"/>
    <lineage>
        <taxon>Bacteria</taxon>
        <taxon>Pseudomonadati</taxon>
        <taxon>Pseudomonadota</taxon>
        <taxon>Alphaproteobacteria</taxon>
        <taxon>Hyphomicrobiales</taxon>
        <taxon>Nitrobacteraceae</taxon>
        <taxon>Bradyrhizobium</taxon>
    </lineage>
</organism>
<accession>A0A973W462</accession>
<reference evidence="2" key="3">
    <citation type="submission" date="2024-03" db="EMBL/GenBank/DDBJ databases">
        <authorList>
            <person name="Bromfield E.S.P."/>
            <person name="Cloutier S."/>
        </authorList>
    </citation>
    <scope>NUCLEOTIDE SEQUENCE</scope>
    <source>
        <strain evidence="2">5S5</strain>
    </source>
</reference>
<reference evidence="1" key="1">
    <citation type="submission" date="2020-06" db="EMBL/GenBank/DDBJ databases">
        <title>Whole Genome Sequence of Bradyrhizobium sp. Strain 1S1.</title>
        <authorList>
            <person name="Bromfield E.S.P."/>
            <person name="Cloutier S."/>
        </authorList>
    </citation>
    <scope>NUCLEOTIDE SEQUENCE [LARGE SCALE GENOMIC DNA]</scope>
    <source>
        <strain evidence="1">1S1</strain>
    </source>
</reference>
<protein>
    <submittedName>
        <fullName evidence="1">Uncharacterized protein</fullName>
    </submittedName>
</protein>
<evidence type="ECO:0000313" key="3">
    <source>
        <dbReference type="Proteomes" id="UP001432046"/>
    </source>
</evidence>
<sequence>MVGLFRGMWRLMTGEVINDVDVTIHNGQTKVTLALRRAKDGALFVSLKQASAGNTQWVYFEPNEFEQFVAAVGTIQDSLASEAR</sequence>
<keyword evidence="3" id="KW-1185">Reference proteome</keyword>
<dbReference type="Proteomes" id="UP001432046">
    <property type="component" value="Chromosome"/>
</dbReference>